<name>A0AAU8K9Y5_9ACTN</name>
<reference evidence="1" key="1">
    <citation type="submission" date="2024-06" db="EMBL/GenBank/DDBJ databases">
        <title>The genome sequences of Kitasatospora sp. strain HUAS MG31.</title>
        <authorList>
            <person name="Mo P."/>
        </authorList>
    </citation>
    <scope>NUCLEOTIDE SEQUENCE</scope>
    <source>
        <strain evidence="1">HUAS MG31</strain>
        <plasmid evidence="1">punmamed1</plasmid>
    </source>
</reference>
<dbReference type="KEGG" id="kcm:ABWK59_35910"/>
<sequence length="121" mass="13366">MIICRPPAAIPERTAARLASHLRTHRTVLLAHDRHWPGAHLRLDVTHRHWRGLGDGHGQLTERQVRVECAGRLTRGRTRTTELLLPDEHGRVSPPAELLFTTAPVSRQVPVAYAAASGATS</sequence>
<keyword evidence="1" id="KW-0614">Plasmid</keyword>
<organism evidence="1">
    <name type="scientific">Kitasatospora camelliae</name>
    <dbReference type="NCBI Taxonomy" id="3156397"/>
    <lineage>
        <taxon>Bacteria</taxon>
        <taxon>Bacillati</taxon>
        <taxon>Actinomycetota</taxon>
        <taxon>Actinomycetes</taxon>
        <taxon>Kitasatosporales</taxon>
        <taxon>Streptomycetaceae</taxon>
        <taxon>Kitasatospora</taxon>
    </lineage>
</organism>
<dbReference type="AlphaFoldDB" id="A0AAU8K9Y5"/>
<evidence type="ECO:0000313" key="1">
    <source>
        <dbReference type="EMBL" id="XCM84331.1"/>
    </source>
</evidence>
<protein>
    <submittedName>
        <fullName evidence="1">Uncharacterized protein</fullName>
    </submittedName>
</protein>
<geneLocation type="plasmid" evidence="1">
    <name>punmamed1</name>
</geneLocation>
<proteinExistence type="predicted"/>
<gene>
    <name evidence="1" type="ORF">ABWK59_35910</name>
</gene>
<dbReference type="EMBL" id="CP159873">
    <property type="protein sequence ID" value="XCM84331.1"/>
    <property type="molecule type" value="Genomic_DNA"/>
</dbReference>
<accession>A0AAU8K9Y5</accession>
<dbReference type="RefSeq" id="WP_354645264.1">
    <property type="nucleotide sequence ID" value="NZ_CP159873.1"/>
</dbReference>